<sequence length="130" mass="14892">KQVGPEFVLKPDNKVEKITVPSPNPFECICQIIVLLPNNNCVQVSCKPDATIRNIFETIVSYIDLIEHDLFGLTILIDSEYCFPAMDLKLSKLIDDSKWKNGQAKYVMQLKIKFFVNDIALLRHVLTPHF</sequence>
<dbReference type="AlphaFoldDB" id="A0A820N0M1"/>
<feature type="domain" description="FERM" evidence="1">
    <location>
        <begin position="30"/>
        <end position="130"/>
    </location>
</feature>
<feature type="non-terminal residue" evidence="2">
    <location>
        <position position="130"/>
    </location>
</feature>
<dbReference type="Pfam" id="PF09379">
    <property type="entry name" value="FERM_N"/>
    <property type="match status" value="1"/>
</dbReference>
<organism evidence="2 3">
    <name type="scientific">Adineta steineri</name>
    <dbReference type="NCBI Taxonomy" id="433720"/>
    <lineage>
        <taxon>Eukaryota</taxon>
        <taxon>Metazoa</taxon>
        <taxon>Spiralia</taxon>
        <taxon>Gnathifera</taxon>
        <taxon>Rotifera</taxon>
        <taxon>Eurotatoria</taxon>
        <taxon>Bdelloidea</taxon>
        <taxon>Adinetida</taxon>
        <taxon>Adinetidae</taxon>
        <taxon>Adineta</taxon>
    </lineage>
</organism>
<accession>A0A820N0M1</accession>
<evidence type="ECO:0000259" key="1">
    <source>
        <dbReference type="PROSITE" id="PS50057"/>
    </source>
</evidence>
<dbReference type="InterPro" id="IPR000299">
    <property type="entry name" value="FERM_domain"/>
</dbReference>
<proteinExistence type="predicted"/>
<evidence type="ECO:0000313" key="3">
    <source>
        <dbReference type="Proteomes" id="UP000663868"/>
    </source>
</evidence>
<dbReference type="PANTHER" id="PTHR46900">
    <property type="entry name" value="TYROSINE-PROTEIN PHOSPHATASE NON-RECEPTOR TYPE 13"/>
    <property type="match status" value="1"/>
</dbReference>
<dbReference type="InterPro" id="IPR052074">
    <property type="entry name" value="NonRcpt_TyrProt_Phosphatase"/>
</dbReference>
<comment type="caution">
    <text evidence="2">The sequence shown here is derived from an EMBL/GenBank/DDBJ whole genome shotgun (WGS) entry which is preliminary data.</text>
</comment>
<evidence type="ECO:0000313" key="2">
    <source>
        <dbReference type="EMBL" id="CAF4381627.1"/>
    </source>
</evidence>
<reference evidence="2" key="1">
    <citation type="submission" date="2021-02" db="EMBL/GenBank/DDBJ databases">
        <authorList>
            <person name="Nowell W R."/>
        </authorList>
    </citation>
    <scope>NUCLEOTIDE SEQUENCE</scope>
</reference>
<dbReference type="EMBL" id="CAJOBB010022080">
    <property type="protein sequence ID" value="CAF4381627.1"/>
    <property type="molecule type" value="Genomic_DNA"/>
</dbReference>
<dbReference type="PANTHER" id="PTHR46900:SF4">
    <property type="entry name" value="FERM AND PDZ DOMAIN CONTAINING 2"/>
    <property type="match status" value="1"/>
</dbReference>
<protein>
    <recommendedName>
        <fullName evidence="1">FERM domain-containing protein</fullName>
    </recommendedName>
</protein>
<name>A0A820N0M1_9BILA</name>
<gene>
    <name evidence="2" type="ORF">KXQ929_LOCUS49945</name>
</gene>
<dbReference type="Proteomes" id="UP000663868">
    <property type="component" value="Unassembled WGS sequence"/>
</dbReference>
<dbReference type="InterPro" id="IPR018979">
    <property type="entry name" value="FERM_N"/>
</dbReference>
<dbReference type="PROSITE" id="PS50057">
    <property type="entry name" value="FERM_3"/>
    <property type="match status" value="1"/>
</dbReference>
<dbReference type="Gene3D" id="3.10.20.90">
    <property type="entry name" value="Phosphatidylinositol 3-kinase Catalytic Subunit, Chain A, domain 1"/>
    <property type="match status" value="1"/>
</dbReference>
<dbReference type="SUPFAM" id="SSF54236">
    <property type="entry name" value="Ubiquitin-like"/>
    <property type="match status" value="1"/>
</dbReference>
<dbReference type="InterPro" id="IPR029071">
    <property type="entry name" value="Ubiquitin-like_domsf"/>
</dbReference>
<feature type="non-terminal residue" evidence="2">
    <location>
        <position position="1"/>
    </location>
</feature>